<evidence type="ECO:0000256" key="1">
    <source>
        <dbReference type="ARBA" id="ARBA00008779"/>
    </source>
</evidence>
<dbReference type="PANTHER" id="PTHR42693">
    <property type="entry name" value="ARYLSULFATASE FAMILY MEMBER"/>
    <property type="match status" value="1"/>
</dbReference>
<dbReference type="CDD" id="cd16027">
    <property type="entry name" value="SGSH"/>
    <property type="match status" value="1"/>
</dbReference>
<keyword evidence="6" id="KW-1185">Reference proteome</keyword>
<dbReference type="Gene3D" id="3.40.720.10">
    <property type="entry name" value="Alkaline Phosphatase, subunit A"/>
    <property type="match status" value="1"/>
</dbReference>
<evidence type="ECO:0000259" key="4">
    <source>
        <dbReference type="Pfam" id="PF16347"/>
    </source>
</evidence>
<dbReference type="Pfam" id="PF00884">
    <property type="entry name" value="Sulfatase"/>
    <property type="match status" value="1"/>
</dbReference>
<evidence type="ECO:0000259" key="3">
    <source>
        <dbReference type="Pfam" id="PF00884"/>
    </source>
</evidence>
<dbReference type="SUPFAM" id="SSF53649">
    <property type="entry name" value="Alkaline phosphatase-like"/>
    <property type="match status" value="1"/>
</dbReference>
<proteinExistence type="inferred from homology"/>
<feature type="domain" description="N-sulphoglucosamine sulphohydrolase C-terminal" evidence="4">
    <location>
        <begin position="248"/>
        <end position="355"/>
    </location>
</feature>
<dbReference type="OrthoDB" id="9789742at2"/>
<dbReference type="PROSITE" id="PS51257">
    <property type="entry name" value="PROKAR_LIPOPROTEIN"/>
    <property type="match status" value="1"/>
</dbReference>
<gene>
    <name evidence="5" type="ORF">CLV91_0414</name>
</gene>
<accession>A0A495ECI3</accession>
<reference evidence="5 6" key="1">
    <citation type="submission" date="2018-10" db="EMBL/GenBank/DDBJ databases">
        <title>Genomic Encyclopedia of Archaeal and Bacterial Type Strains, Phase II (KMG-II): from individual species to whole genera.</title>
        <authorList>
            <person name="Goeker M."/>
        </authorList>
    </citation>
    <scope>NUCLEOTIDE SEQUENCE [LARGE SCALE GENOMIC DNA]</scope>
    <source>
        <strain evidence="5 6">DSM 25230</strain>
    </source>
</reference>
<dbReference type="Proteomes" id="UP000269412">
    <property type="component" value="Unassembled WGS sequence"/>
</dbReference>
<organism evidence="5 6">
    <name type="scientific">Maribacter vaceletii</name>
    <dbReference type="NCBI Taxonomy" id="1206816"/>
    <lineage>
        <taxon>Bacteria</taxon>
        <taxon>Pseudomonadati</taxon>
        <taxon>Bacteroidota</taxon>
        <taxon>Flavobacteriia</taxon>
        <taxon>Flavobacteriales</taxon>
        <taxon>Flavobacteriaceae</taxon>
        <taxon>Maribacter</taxon>
    </lineage>
</organism>
<dbReference type="AlphaFoldDB" id="A0A495ECI3"/>
<evidence type="ECO:0000313" key="5">
    <source>
        <dbReference type="EMBL" id="RKR14339.1"/>
    </source>
</evidence>
<name>A0A495ECI3_9FLAO</name>
<feature type="domain" description="Sulfatase N-terminal" evidence="3">
    <location>
        <begin position="32"/>
        <end position="137"/>
    </location>
</feature>
<dbReference type="InterPro" id="IPR000917">
    <property type="entry name" value="Sulfatase_N"/>
</dbReference>
<evidence type="ECO:0000256" key="2">
    <source>
        <dbReference type="ARBA" id="ARBA00022801"/>
    </source>
</evidence>
<dbReference type="InterPro" id="IPR050738">
    <property type="entry name" value="Sulfatase"/>
</dbReference>
<dbReference type="PANTHER" id="PTHR42693:SF53">
    <property type="entry name" value="ENDO-4-O-SULFATASE"/>
    <property type="match status" value="1"/>
</dbReference>
<comment type="caution">
    <text evidence="5">The sequence shown here is derived from an EMBL/GenBank/DDBJ whole genome shotgun (WGS) entry which is preliminary data.</text>
</comment>
<evidence type="ECO:0000313" key="6">
    <source>
        <dbReference type="Proteomes" id="UP000269412"/>
    </source>
</evidence>
<keyword evidence="2" id="KW-0378">Hydrolase</keyword>
<sequence>MDILKKTFLGISLVFAFSCSETKKENTPKERPNIVWIMLEDWSPDLGCYGTKGIETPVTDRLASEGVMYTNAFCTAPVCSASRSAMMTGFHQDYIGGEEHRTFKEDKKPLPYGIKPMPLLLKEAGYYTALMASNKTDCNFKADLGFMGNDWKKRKKDQPFFAQITLQGTHRKWERDSINPIDPKDIELPPYYADTPMARRDWANGLEQMQICDREIGDILSRIEKEGLSDNTLIFLIGDNGRCHIRGKQFLYDPGLQVPLIIKWPGKVKSNQINKNLVQTIDITKTILDIAGAKSPHRLQGENLFEDAANNREYIFAARSRMGSTHDAMRTVRSKKYKLIHNLMPERAWLQYSGYKEDMYPMLAEMNILNIQGKLNDVQAQFFAPSKPEFELFDIENDPHEINNLANDKEYAPVKEKMLASLNEWRTVIKDKGVSSEFRAGGASSKYPTRTLEEWQKRYELWKPWVFRTPTEKIDHPFVKKHY</sequence>
<dbReference type="InterPro" id="IPR032506">
    <property type="entry name" value="SGSH_C"/>
</dbReference>
<dbReference type="GO" id="GO:0004065">
    <property type="term" value="F:arylsulfatase activity"/>
    <property type="evidence" value="ECO:0007669"/>
    <property type="project" value="TreeGrafter"/>
</dbReference>
<comment type="similarity">
    <text evidence="1">Belongs to the sulfatase family.</text>
</comment>
<dbReference type="RefSeq" id="WP_121063465.1">
    <property type="nucleotide sequence ID" value="NZ_RBIQ01000007.1"/>
</dbReference>
<protein>
    <submittedName>
        <fullName evidence="5">Arylsulfatase A-like enzyme</fullName>
    </submittedName>
</protein>
<dbReference type="Pfam" id="PF16347">
    <property type="entry name" value="SGSH_C"/>
    <property type="match status" value="1"/>
</dbReference>
<dbReference type="EMBL" id="RBIQ01000007">
    <property type="protein sequence ID" value="RKR14339.1"/>
    <property type="molecule type" value="Genomic_DNA"/>
</dbReference>
<dbReference type="InterPro" id="IPR017850">
    <property type="entry name" value="Alkaline_phosphatase_core_sf"/>
</dbReference>